<evidence type="ECO:0000256" key="8">
    <source>
        <dbReference type="HAMAP-Rule" id="MF_00910"/>
    </source>
</evidence>
<sequence length="91" mass="10084">MKMLNAILLVVLVLCAMSVVTSQHMARKLYIALEKEQKRARAYEIEHGQLLLEQSTWGAQAVIEKVAADRLGMHAPVPREIQVHGVAGARP</sequence>
<keyword evidence="3 8" id="KW-0132">Cell division</keyword>
<comment type="subunit">
    <text evidence="8">Part of a complex composed of FtsB, FtsL and FtsQ.</text>
</comment>
<evidence type="ECO:0000313" key="12">
    <source>
        <dbReference type="Proteomes" id="UP000308891"/>
    </source>
</evidence>
<dbReference type="HAMAP" id="MF_00910">
    <property type="entry name" value="FtsL"/>
    <property type="match status" value="1"/>
</dbReference>
<dbReference type="OrthoDB" id="5298556at2"/>
<evidence type="ECO:0000256" key="1">
    <source>
        <dbReference type="ARBA" id="ARBA00004401"/>
    </source>
</evidence>
<organism evidence="11 12">
    <name type="scientific">Crenobacter intestini</name>
    <dbReference type="NCBI Taxonomy" id="2563443"/>
    <lineage>
        <taxon>Bacteria</taxon>
        <taxon>Pseudomonadati</taxon>
        <taxon>Pseudomonadota</taxon>
        <taxon>Betaproteobacteria</taxon>
        <taxon>Neisseriales</taxon>
        <taxon>Neisseriaceae</taxon>
        <taxon>Crenobacter</taxon>
    </lineage>
</organism>
<dbReference type="Pfam" id="PF04999">
    <property type="entry name" value="FtsL"/>
    <property type="match status" value="1"/>
</dbReference>
<dbReference type="NCBIfam" id="TIGR02209">
    <property type="entry name" value="ftsL_broad"/>
    <property type="match status" value="1"/>
</dbReference>
<keyword evidence="5 8" id="KW-1133">Transmembrane helix</keyword>
<dbReference type="GO" id="GO:0043093">
    <property type="term" value="P:FtsZ-dependent cytokinesis"/>
    <property type="evidence" value="ECO:0007669"/>
    <property type="project" value="UniProtKB-UniRule"/>
</dbReference>
<gene>
    <name evidence="8 11" type="primary">ftsL</name>
    <name evidence="11" type="ORF">E5K04_02905</name>
</gene>
<evidence type="ECO:0000256" key="2">
    <source>
        <dbReference type="ARBA" id="ARBA00022475"/>
    </source>
</evidence>
<comment type="subcellular location">
    <subcellularLocation>
        <location evidence="8">Cell inner membrane</location>
        <topology evidence="8">Single-pass type II membrane protein</topology>
    </subcellularLocation>
    <subcellularLocation>
        <location evidence="1">Cell membrane</location>
        <topology evidence="1">Single-pass type II membrane protein</topology>
    </subcellularLocation>
    <text evidence="8">Localizes to the division septum where it forms a ring structure.</text>
</comment>
<evidence type="ECO:0000256" key="6">
    <source>
        <dbReference type="ARBA" id="ARBA00023136"/>
    </source>
</evidence>
<evidence type="ECO:0000256" key="9">
    <source>
        <dbReference type="NCBIfam" id="TIGR02209"/>
    </source>
</evidence>
<keyword evidence="6 8" id="KW-0472">Membrane</keyword>
<evidence type="ECO:0000256" key="10">
    <source>
        <dbReference type="SAM" id="Coils"/>
    </source>
</evidence>
<dbReference type="GO" id="GO:0005886">
    <property type="term" value="C:plasma membrane"/>
    <property type="evidence" value="ECO:0007669"/>
    <property type="project" value="UniProtKB-SubCell"/>
</dbReference>
<name>A0A4T0V352_9NEIS</name>
<evidence type="ECO:0000256" key="4">
    <source>
        <dbReference type="ARBA" id="ARBA00022692"/>
    </source>
</evidence>
<keyword evidence="7 8" id="KW-0131">Cell cycle</keyword>
<keyword evidence="10" id="KW-0175">Coiled coil</keyword>
<dbReference type="AlphaFoldDB" id="A0A4T0V352"/>
<reference evidence="11 12" key="1">
    <citation type="submission" date="2019-04" db="EMBL/GenBank/DDBJ databases">
        <title>Crenobacter sp. nov.</title>
        <authorList>
            <person name="Shi S."/>
        </authorList>
    </citation>
    <scope>NUCLEOTIDE SEQUENCE [LARGE SCALE GENOMIC DNA]</scope>
    <source>
        <strain evidence="11 12">GY 70310</strain>
    </source>
</reference>
<dbReference type="PANTHER" id="PTHR37479">
    <property type="entry name" value="CELL DIVISION PROTEIN FTSL"/>
    <property type="match status" value="1"/>
</dbReference>
<dbReference type="PANTHER" id="PTHR37479:SF1">
    <property type="entry name" value="CELL DIVISION PROTEIN FTSL"/>
    <property type="match status" value="1"/>
</dbReference>
<comment type="similarity">
    <text evidence="8">Belongs to the FtsL family.</text>
</comment>
<dbReference type="InterPro" id="IPR011922">
    <property type="entry name" value="Cell_div_FtsL"/>
</dbReference>
<keyword evidence="12" id="KW-1185">Reference proteome</keyword>
<evidence type="ECO:0000256" key="3">
    <source>
        <dbReference type="ARBA" id="ARBA00022618"/>
    </source>
</evidence>
<evidence type="ECO:0000313" key="11">
    <source>
        <dbReference type="EMBL" id="TIC86070.1"/>
    </source>
</evidence>
<dbReference type="Proteomes" id="UP000308891">
    <property type="component" value="Unassembled WGS sequence"/>
</dbReference>
<comment type="function">
    <text evidence="8">Essential cell division protein. May link together the upstream cell division proteins, which are predominantly cytoplasmic, with the downstream cell division proteins, which are predominantly periplasmic.</text>
</comment>
<feature type="coiled-coil region" evidence="10">
    <location>
        <begin position="26"/>
        <end position="53"/>
    </location>
</feature>
<comment type="caution">
    <text evidence="11">The sequence shown here is derived from an EMBL/GenBank/DDBJ whole genome shotgun (WGS) entry which is preliminary data.</text>
</comment>
<evidence type="ECO:0000256" key="5">
    <source>
        <dbReference type="ARBA" id="ARBA00022989"/>
    </source>
</evidence>
<keyword evidence="2 8" id="KW-1003">Cell membrane</keyword>
<accession>A0A4T0V352</accession>
<keyword evidence="8" id="KW-0997">Cell inner membrane</keyword>
<evidence type="ECO:0000256" key="7">
    <source>
        <dbReference type="ARBA" id="ARBA00023306"/>
    </source>
</evidence>
<protein>
    <recommendedName>
        <fullName evidence="8 9">Cell division protein FtsL</fullName>
    </recommendedName>
</protein>
<dbReference type="EMBL" id="STGJ01000002">
    <property type="protein sequence ID" value="TIC86070.1"/>
    <property type="molecule type" value="Genomic_DNA"/>
</dbReference>
<proteinExistence type="inferred from homology"/>
<keyword evidence="4 8" id="KW-0812">Transmembrane</keyword>
<dbReference type="GO" id="GO:0032153">
    <property type="term" value="C:cell division site"/>
    <property type="evidence" value="ECO:0007669"/>
    <property type="project" value="UniProtKB-UniRule"/>
</dbReference>